<gene>
    <name evidence="3" type="ORF">NUH29_14520</name>
</gene>
<evidence type="ECO:0000313" key="3">
    <source>
        <dbReference type="EMBL" id="MCS0500763.1"/>
    </source>
</evidence>
<feature type="compositionally biased region" description="Basic and acidic residues" evidence="1">
    <location>
        <begin position="59"/>
        <end position="72"/>
    </location>
</feature>
<keyword evidence="4" id="KW-1185">Reference proteome</keyword>
<proteinExistence type="predicted"/>
<accession>A0ABT1ZJ87</accession>
<dbReference type="EMBL" id="JANTHX010000015">
    <property type="protein sequence ID" value="MCS0500763.1"/>
    <property type="molecule type" value="Genomic_DNA"/>
</dbReference>
<keyword evidence="2" id="KW-0472">Membrane</keyword>
<feature type="compositionally biased region" description="Basic and acidic residues" evidence="1">
    <location>
        <begin position="10"/>
        <end position="21"/>
    </location>
</feature>
<dbReference type="Pfam" id="PF11241">
    <property type="entry name" value="DUF3043"/>
    <property type="match status" value="1"/>
</dbReference>
<comment type="caution">
    <text evidence="3">The sequence shown here is derived from an EMBL/GenBank/DDBJ whole genome shotgun (WGS) entry which is preliminary data.</text>
</comment>
<name>A0ABT1ZJ87_9MICO</name>
<feature type="transmembrane region" description="Helical" evidence="2">
    <location>
        <begin position="93"/>
        <end position="114"/>
    </location>
</feature>
<dbReference type="Proteomes" id="UP001205337">
    <property type="component" value="Unassembled WGS sequence"/>
</dbReference>
<reference evidence="3 4" key="1">
    <citation type="submission" date="2022-08" db="EMBL/GenBank/DDBJ databases">
        <authorList>
            <person name="Li F."/>
        </authorList>
    </citation>
    <scope>NUCLEOTIDE SEQUENCE [LARGE SCALE GENOMIC DNA]</scope>
    <source>
        <strain evidence="3 4">10F1B-8-1</strain>
    </source>
</reference>
<evidence type="ECO:0000256" key="1">
    <source>
        <dbReference type="SAM" id="MobiDB-lite"/>
    </source>
</evidence>
<protein>
    <submittedName>
        <fullName evidence="3">DUF3043 domain-containing protein</fullName>
    </submittedName>
</protein>
<evidence type="ECO:0000256" key="2">
    <source>
        <dbReference type="SAM" id="Phobius"/>
    </source>
</evidence>
<organism evidence="3 4">
    <name type="scientific">Protaetiibacter mangrovi</name>
    <dbReference type="NCBI Taxonomy" id="2970926"/>
    <lineage>
        <taxon>Bacteria</taxon>
        <taxon>Bacillati</taxon>
        <taxon>Actinomycetota</taxon>
        <taxon>Actinomycetes</taxon>
        <taxon>Micrococcales</taxon>
        <taxon>Microbacteriaceae</taxon>
        <taxon>Protaetiibacter</taxon>
    </lineage>
</organism>
<keyword evidence="2" id="KW-1133">Transmembrane helix</keyword>
<evidence type="ECO:0000313" key="4">
    <source>
        <dbReference type="Proteomes" id="UP001205337"/>
    </source>
</evidence>
<feature type="compositionally biased region" description="Basic and acidic residues" evidence="1">
    <location>
        <begin position="28"/>
        <end position="47"/>
    </location>
</feature>
<dbReference type="RefSeq" id="WP_258799984.1">
    <property type="nucleotide sequence ID" value="NZ_JANTHX010000015.1"/>
</dbReference>
<keyword evidence="2" id="KW-0812">Transmembrane</keyword>
<dbReference type="InterPro" id="IPR021403">
    <property type="entry name" value="DUF3043"/>
</dbReference>
<sequence>MPKNTPTDDTTPHAPEDETVGKGHATPSRKEQEAARKRPLVPDDRKAAQKASRAQLNAQRDRARTGMERGEERYLPVRDKGPQKRYVRDYVDARWSVGEILLPLMVLVILTYFIPNEFVAVYALIAVWGVIVLVVIDCLVLGRQLRRKLAEKFGADKVEKVTWYAAMRAVQLRPLRLPKPQVKRGQFPV</sequence>
<feature type="transmembrane region" description="Helical" evidence="2">
    <location>
        <begin position="120"/>
        <end position="142"/>
    </location>
</feature>
<feature type="region of interest" description="Disordered" evidence="1">
    <location>
        <begin position="1"/>
        <end position="72"/>
    </location>
</feature>